<dbReference type="InterPro" id="IPR032030">
    <property type="entry name" value="YscD_cytoplasmic_dom"/>
</dbReference>
<evidence type="ECO:0000256" key="1">
    <source>
        <dbReference type="SAM" id="Phobius"/>
    </source>
</evidence>
<evidence type="ECO:0000313" key="6">
    <source>
        <dbReference type="Proteomes" id="UP000216442"/>
    </source>
</evidence>
<dbReference type="AlphaFoldDB" id="A0A271LU95"/>
<feature type="domain" description="YscD cytoplasmic" evidence="2">
    <location>
        <begin position="36"/>
        <end position="126"/>
    </location>
</feature>
<dbReference type="Gene3D" id="2.60.200.20">
    <property type="match status" value="1"/>
</dbReference>
<keyword evidence="1" id="KW-0812">Transmembrane</keyword>
<keyword evidence="1" id="KW-1133">Transmembrane helix</keyword>
<dbReference type="EMBL" id="NPKJ01000022">
    <property type="protein sequence ID" value="PAQ10920.1"/>
    <property type="molecule type" value="Genomic_DNA"/>
</dbReference>
<evidence type="ECO:0000259" key="4">
    <source>
        <dbReference type="Pfam" id="PF23893"/>
    </source>
</evidence>
<dbReference type="OrthoDB" id="9806163at2"/>
<evidence type="ECO:0000313" key="5">
    <source>
        <dbReference type="EMBL" id="PAQ10920.1"/>
    </source>
</evidence>
<dbReference type="Pfam" id="PF16697">
    <property type="entry name" value="Yop-YscD_cpl"/>
    <property type="match status" value="1"/>
</dbReference>
<dbReference type="InterPro" id="IPR057770">
    <property type="entry name" value="YscD/Y4YQ_C"/>
</dbReference>
<accession>A0A271LU95</accession>
<feature type="domain" description="YscD-like Bon-like" evidence="3">
    <location>
        <begin position="207"/>
        <end position="267"/>
    </location>
</feature>
<evidence type="ECO:0000259" key="3">
    <source>
        <dbReference type="Pfam" id="PF21934"/>
    </source>
</evidence>
<dbReference type="Proteomes" id="UP000216442">
    <property type="component" value="Unassembled WGS sequence"/>
</dbReference>
<evidence type="ECO:0008006" key="7">
    <source>
        <dbReference type="Google" id="ProtNLM"/>
    </source>
</evidence>
<organism evidence="5 6">
    <name type="scientific">Mesorhizobium temperatum</name>
    <dbReference type="NCBI Taxonomy" id="241416"/>
    <lineage>
        <taxon>Bacteria</taxon>
        <taxon>Pseudomonadati</taxon>
        <taxon>Pseudomonadota</taxon>
        <taxon>Alphaproteobacteria</taxon>
        <taxon>Hyphomicrobiales</taxon>
        <taxon>Phyllobacteriaceae</taxon>
        <taxon>Mesorhizobium</taxon>
    </lineage>
</organism>
<comment type="caution">
    <text evidence="5">The sequence shown here is derived from an EMBL/GenBank/DDBJ whole genome shotgun (WGS) entry which is preliminary data.</text>
</comment>
<evidence type="ECO:0000259" key="2">
    <source>
        <dbReference type="Pfam" id="PF16697"/>
    </source>
</evidence>
<keyword evidence="6" id="KW-1185">Reference proteome</keyword>
<dbReference type="Pfam" id="PF23893">
    <property type="entry name" value="Y4YQ_C"/>
    <property type="match status" value="1"/>
</dbReference>
<feature type="domain" description="YscD/Y4YQ C-terminal" evidence="4">
    <location>
        <begin position="278"/>
        <end position="330"/>
    </location>
</feature>
<dbReference type="InterPro" id="IPR008984">
    <property type="entry name" value="SMAD_FHA_dom_sf"/>
</dbReference>
<proteinExistence type="predicted"/>
<dbReference type="SUPFAM" id="SSF49879">
    <property type="entry name" value="SMAD/FHA domain"/>
    <property type="match status" value="1"/>
</dbReference>
<reference evidence="5 6" key="1">
    <citation type="submission" date="2017-08" db="EMBL/GenBank/DDBJ databases">
        <title>Mesorhizobium wenxinae sp. nov., a novel rhizobial species isolated from root nodules of chickpea (Cicer arietinum L.).</title>
        <authorList>
            <person name="Zhang J."/>
        </authorList>
    </citation>
    <scope>NUCLEOTIDE SEQUENCE [LARGE SCALE GENOMIC DNA]</scope>
    <source>
        <strain evidence="5 6">SDW018</strain>
    </source>
</reference>
<dbReference type="RefSeq" id="WP_095491775.1">
    <property type="nucleotide sequence ID" value="NZ_NPKJ01000022.1"/>
</dbReference>
<feature type="transmembrane region" description="Helical" evidence="1">
    <location>
        <begin position="141"/>
        <end position="161"/>
    </location>
</feature>
<dbReference type="InterPro" id="IPR053946">
    <property type="entry name" value="YscD_ppl_3rd"/>
</dbReference>
<keyword evidence="1" id="KW-0472">Membrane</keyword>
<gene>
    <name evidence="5" type="ORF">CIT26_06330</name>
</gene>
<sequence>MTANSIGKYWDAAPARRLRSIIAHSPASGHSIALSVTHGFHAGAELSLVEPLYTVGSSTESDIVLRDAGIAPVHARLRRKGSQIEIEAVGGDVTLATGETIHEGQGSRCKLPLTITVGDAHIRLVNLERPPNGWSVSNRPLLVAGSVLFAVFAVSVAANGFSFAKPDIGKKISAQEGEPIRVAFAGEAGQSVLDDSSPTQIHSATDAESQLKLRLDQSGISTLTVQRSPGRLVVSGMIPNDKDGVWTETQSWFDQTFGAHIPLVSNVMIGNAEQAPRLRLQAIWYGERPYVIAADGARYHEGAFTNDGWTIKHIGETELLLTKGGARVALKYP</sequence>
<dbReference type="Pfam" id="PF21934">
    <property type="entry name" value="Yop-YscD_ppl_3rd"/>
    <property type="match status" value="1"/>
</dbReference>
<dbReference type="CDD" id="cd00060">
    <property type="entry name" value="FHA"/>
    <property type="match status" value="1"/>
</dbReference>
<protein>
    <recommendedName>
        <fullName evidence="7">FHA domain-containing protein</fullName>
    </recommendedName>
</protein>
<name>A0A271LU95_9HYPH</name>